<sequence length="202" mass="22898">MFIQVIQGTVIDRDEVKDAMDRWVRDLAPGSIGWLGSTSGVTEDGTFVTLARFESPEAARSNSHRQEQEQWWTELSKLFTGEVVFHDCAQSGTWMAGGSDDAGFVQIMHSRVRDLEGLRAWMDRADLDALRRFRPDILGGLWAAHGDGGFTEAVYFTSEAEARRGEAQPPPPEMQAEMEEMRRFYEGDFTYLDLKDPWLASR</sequence>
<gene>
    <name evidence="1" type="ORF">AGRA3207_001849</name>
</gene>
<dbReference type="RefSeq" id="WP_231334161.1">
    <property type="nucleotide sequence ID" value="NZ_CP059572.1"/>
</dbReference>
<evidence type="ECO:0000313" key="1">
    <source>
        <dbReference type="EMBL" id="QXJ21037.1"/>
    </source>
</evidence>
<evidence type="ECO:0008006" key="3">
    <source>
        <dbReference type="Google" id="ProtNLM"/>
    </source>
</evidence>
<dbReference type="Proteomes" id="UP001049518">
    <property type="component" value="Chromosome"/>
</dbReference>
<accession>A0ABX8QTF2</accession>
<organism evidence="1 2">
    <name type="scientific">Actinomadura graeca</name>
    <dbReference type="NCBI Taxonomy" id="2750812"/>
    <lineage>
        <taxon>Bacteria</taxon>
        <taxon>Bacillati</taxon>
        <taxon>Actinomycetota</taxon>
        <taxon>Actinomycetes</taxon>
        <taxon>Streptosporangiales</taxon>
        <taxon>Thermomonosporaceae</taxon>
        <taxon>Actinomadura</taxon>
    </lineage>
</organism>
<reference evidence="1" key="1">
    <citation type="submission" date="2020-07" db="EMBL/GenBank/DDBJ databases">
        <authorList>
            <person name="Tarantini F.S."/>
            <person name="Hong K.W."/>
            <person name="Chan K.G."/>
        </authorList>
    </citation>
    <scope>NUCLEOTIDE SEQUENCE</scope>
    <source>
        <strain evidence="1">32-07</strain>
    </source>
</reference>
<evidence type="ECO:0000313" key="2">
    <source>
        <dbReference type="Proteomes" id="UP001049518"/>
    </source>
</evidence>
<name>A0ABX8QTF2_9ACTN</name>
<proteinExistence type="predicted"/>
<dbReference type="EMBL" id="CP059572">
    <property type="protein sequence ID" value="QXJ21037.1"/>
    <property type="molecule type" value="Genomic_DNA"/>
</dbReference>
<keyword evidence="2" id="KW-1185">Reference proteome</keyword>
<protein>
    <recommendedName>
        <fullName evidence="3">Antibiotic biosynthesis monooxygenase</fullName>
    </recommendedName>
</protein>